<sequence>MESKLNDKDFQLSVVGALLIILCYFILSFLTSIPFGIIGEIGQVNFYNKSLGLIIKILEEVVTNILVIIIILSLIRDCYKPNFKIRYAEKFNFKLLLCTIFLMLGFFFWFHSSIGIFINKIPLSEYSQKAFEEILKNPYLMCVSILIVAPIFEEMLMRGIILEGFLNKYKPTTAIIISSVMFGAMHLNLPQFVNATILGLFLGFIYYKTRSLVLCIVAHMINNAIPILGIQRNIISFFIGAIIFIIAAIFFQKYIKELKYIDINSQENGVSSKI</sequence>
<keyword evidence="3" id="KW-0378">Hydrolase</keyword>
<dbReference type="Pfam" id="PF02517">
    <property type="entry name" value="Rce1-like"/>
    <property type="match status" value="1"/>
</dbReference>
<evidence type="ECO:0000259" key="2">
    <source>
        <dbReference type="Pfam" id="PF02517"/>
    </source>
</evidence>
<feature type="transmembrane region" description="Helical" evidence="1">
    <location>
        <begin position="53"/>
        <end position="75"/>
    </location>
</feature>
<dbReference type="GO" id="GO:0004175">
    <property type="term" value="F:endopeptidase activity"/>
    <property type="evidence" value="ECO:0007669"/>
    <property type="project" value="UniProtKB-ARBA"/>
</dbReference>
<dbReference type="InterPro" id="IPR003675">
    <property type="entry name" value="Rce1/LyrA-like_dom"/>
</dbReference>
<feature type="transmembrane region" description="Helical" evidence="1">
    <location>
        <begin position="191"/>
        <end position="207"/>
    </location>
</feature>
<dbReference type="PANTHER" id="PTHR36435">
    <property type="entry name" value="SLR1288 PROTEIN"/>
    <property type="match status" value="1"/>
</dbReference>
<dbReference type="AlphaFoldDB" id="A0ABC8CVY3"/>
<feature type="transmembrane region" description="Helical" evidence="1">
    <location>
        <begin position="12"/>
        <end position="33"/>
    </location>
</feature>
<feature type="domain" description="CAAX prenyl protease 2/Lysostaphin resistance protein A-like" evidence="2">
    <location>
        <begin position="138"/>
        <end position="225"/>
    </location>
</feature>
<evidence type="ECO:0000256" key="1">
    <source>
        <dbReference type="SAM" id="Phobius"/>
    </source>
</evidence>
<feature type="transmembrane region" description="Helical" evidence="1">
    <location>
        <begin position="95"/>
        <end position="118"/>
    </location>
</feature>
<feature type="transmembrane region" description="Helical" evidence="1">
    <location>
        <begin position="234"/>
        <end position="251"/>
    </location>
</feature>
<gene>
    <name evidence="3" type="ORF">C7M56_12115</name>
</gene>
<keyword evidence="3" id="KW-0482">Metalloprotease</keyword>
<keyword evidence="1" id="KW-1133">Transmembrane helix</keyword>
<name>A0ABC8CVY3_CLOBO</name>
<dbReference type="GO" id="GO:0080120">
    <property type="term" value="P:CAAX-box protein maturation"/>
    <property type="evidence" value="ECO:0007669"/>
    <property type="project" value="UniProtKB-ARBA"/>
</dbReference>
<evidence type="ECO:0000313" key="4">
    <source>
        <dbReference type="Proteomes" id="UP000240615"/>
    </source>
</evidence>
<proteinExistence type="predicted"/>
<keyword evidence="1" id="KW-0472">Membrane</keyword>
<dbReference type="GO" id="GO:0008237">
    <property type="term" value="F:metallopeptidase activity"/>
    <property type="evidence" value="ECO:0007669"/>
    <property type="project" value="UniProtKB-KW"/>
</dbReference>
<keyword evidence="1" id="KW-0812">Transmembrane</keyword>
<reference evidence="3 4" key="1">
    <citation type="submission" date="2018-01" db="EMBL/GenBank/DDBJ databases">
        <title>Genetic Diversity of Clostridium botulinum in seafood.</title>
        <authorList>
            <person name="Athira V."/>
            <person name="Arun Jyothi P.V."/>
            <person name="Lalitha K.V."/>
            <person name="Joseph T.C."/>
        </authorList>
    </citation>
    <scope>NUCLEOTIDE SEQUENCE [LARGE SCALE GENOMIC DNA]</scope>
    <source>
        <strain evidence="3 4">Mfbjulcb8</strain>
    </source>
</reference>
<dbReference type="PANTHER" id="PTHR36435:SF1">
    <property type="entry name" value="CAAX AMINO TERMINAL PROTEASE FAMILY PROTEIN"/>
    <property type="match status" value="1"/>
</dbReference>
<evidence type="ECO:0000313" key="3">
    <source>
        <dbReference type="EMBL" id="AVQ39383.1"/>
    </source>
</evidence>
<feature type="transmembrane region" description="Helical" evidence="1">
    <location>
        <begin position="212"/>
        <end position="228"/>
    </location>
</feature>
<keyword evidence="3" id="KW-0645">Protease</keyword>
<dbReference type="RefSeq" id="WP_159035364.1">
    <property type="nucleotide sequence ID" value="NZ_CP027777.1"/>
</dbReference>
<dbReference type="Proteomes" id="UP000240615">
    <property type="component" value="Chromosome"/>
</dbReference>
<accession>A0ABC8CVY3</accession>
<organism evidence="3 4">
    <name type="scientific">Clostridium botulinum</name>
    <dbReference type="NCBI Taxonomy" id="1491"/>
    <lineage>
        <taxon>Bacteria</taxon>
        <taxon>Bacillati</taxon>
        <taxon>Bacillota</taxon>
        <taxon>Clostridia</taxon>
        <taxon>Eubacteriales</taxon>
        <taxon>Clostridiaceae</taxon>
        <taxon>Clostridium</taxon>
    </lineage>
</organism>
<dbReference type="EMBL" id="CP027777">
    <property type="protein sequence ID" value="AVQ39383.1"/>
    <property type="molecule type" value="Genomic_DNA"/>
</dbReference>
<protein>
    <submittedName>
        <fullName evidence="3">CPBP family intramembrane metalloprotease</fullName>
    </submittedName>
</protein>
<dbReference type="InterPro" id="IPR052710">
    <property type="entry name" value="CAAX_protease"/>
</dbReference>